<keyword evidence="1" id="KW-0472">Membrane</keyword>
<organism evidence="3 4">
    <name type="scientific">Kiloniella spongiae</name>
    <dbReference type="NCBI Taxonomy" id="1489064"/>
    <lineage>
        <taxon>Bacteria</taxon>
        <taxon>Pseudomonadati</taxon>
        <taxon>Pseudomonadota</taxon>
        <taxon>Alphaproteobacteria</taxon>
        <taxon>Rhodospirillales</taxon>
        <taxon>Kiloniellaceae</taxon>
        <taxon>Kiloniella</taxon>
    </lineage>
</organism>
<keyword evidence="4" id="KW-1185">Reference proteome</keyword>
<dbReference type="Gene3D" id="1.10.3210.10">
    <property type="entry name" value="Hypothetical protein af1432"/>
    <property type="match status" value="1"/>
</dbReference>
<comment type="caution">
    <text evidence="3">The sequence shown here is derived from an EMBL/GenBank/DDBJ whole genome shotgun (WGS) entry which is preliminary data.</text>
</comment>
<dbReference type="Proteomes" id="UP000035444">
    <property type="component" value="Unassembled WGS sequence"/>
</dbReference>
<dbReference type="Pfam" id="PF13487">
    <property type="entry name" value="HD_5"/>
    <property type="match status" value="1"/>
</dbReference>
<dbReference type="EMBL" id="LAQL01000017">
    <property type="protein sequence ID" value="KLN59319.1"/>
    <property type="molecule type" value="Genomic_DNA"/>
</dbReference>
<dbReference type="PANTHER" id="PTHR43155">
    <property type="entry name" value="CYCLIC DI-GMP PHOSPHODIESTERASE PA4108-RELATED"/>
    <property type="match status" value="1"/>
</dbReference>
<sequence length="684" mass="75777">MNDVASSERPANRRTVVTAALVIGALILLSIIVPGVIINDRKSTVIAKVQDRQEILASGRSELVQTWLDSVRAQSDRLVSNELFRLFAYEVDLAGGDFTQIVPPKPDEDPDSSLGVSLFEQLPFMERVLTDFTINSDFTTSYLFGKTGIAYLTSGGADPVTEQQKQLAMSAFGRKEITFGPVRVDSSGLVMDLLLPVLPAQSEADQEEPVGLMLLTFPVTTKFGEFLSQRALSEEGEVTRMVQITNKGFQEITPQDPELIRDITLTSNNEDIFAFALRPTIGIAAKEVYSVGSPLIPDQLWIFQEVDRVSAEKSLIEFRNIAYLLAGFIVLIVASVFLAFWWRLNSEHNGALAKQFKDLATRIHAQKQLLDKINGSIADFIGLKAVDGSYRYVNPAFAKGVGREEDQLLGMDDAAIFGTGTAARMSISDQRAVSTGGVVTNNERVFLNNKEHHLQISKVPFVGEDNQVSGIVSVFRDVTEIVEEQRKKEKAVKQMVTALVRAVELRDPYLGGHSRRVCLFALMVGKRMNLSELEISTLEVSSNLSQIGKLAIPRSILNKPERLTPEEISEIQKHPEHTQQLLRGIDFDLPVLETIMQMHERLDGKGYPKGLSGEEILITARILGACDVFCARIEPRSYRHGLEPLLALDILEENNDRYDTGVINALRDVVNSVEGEKLIASVQH</sequence>
<keyword evidence="1" id="KW-0812">Transmembrane</keyword>
<gene>
    <name evidence="3" type="ORF">WH96_18175</name>
</gene>
<feature type="transmembrane region" description="Helical" evidence="1">
    <location>
        <begin position="321"/>
        <end position="342"/>
    </location>
</feature>
<reference evidence="3 4" key="1">
    <citation type="submission" date="2015-03" db="EMBL/GenBank/DDBJ databases">
        <title>Genome Sequence of Kiloniella spongiae MEBiC09566, isolated from a marine sponge.</title>
        <authorList>
            <person name="Shao Z."/>
            <person name="Wang L."/>
            <person name="Li X."/>
        </authorList>
    </citation>
    <scope>NUCLEOTIDE SEQUENCE [LARGE SCALE GENOMIC DNA]</scope>
    <source>
        <strain evidence="3 4">MEBiC09566</strain>
    </source>
</reference>
<dbReference type="PANTHER" id="PTHR43155:SF2">
    <property type="entry name" value="CYCLIC DI-GMP PHOSPHODIESTERASE PA4108"/>
    <property type="match status" value="1"/>
</dbReference>
<dbReference type="GO" id="GO:0008081">
    <property type="term" value="F:phosphoric diester hydrolase activity"/>
    <property type="evidence" value="ECO:0007669"/>
    <property type="project" value="UniProtKB-ARBA"/>
</dbReference>
<feature type="transmembrane region" description="Helical" evidence="1">
    <location>
        <begin position="16"/>
        <end position="38"/>
    </location>
</feature>
<dbReference type="InterPro" id="IPR013656">
    <property type="entry name" value="PAS_4"/>
</dbReference>
<dbReference type="SUPFAM" id="SSF55785">
    <property type="entry name" value="PYP-like sensor domain (PAS domain)"/>
    <property type="match status" value="1"/>
</dbReference>
<dbReference type="STRING" id="1489064.WH96_18175"/>
<dbReference type="CDD" id="cd00077">
    <property type="entry name" value="HDc"/>
    <property type="match status" value="1"/>
</dbReference>
<dbReference type="InterPro" id="IPR035965">
    <property type="entry name" value="PAS-like_dom_sf"/>
</dbReference>
<feature type="domain" description="HD-GYP" evidence="2">
    <location>
        <begin position="488"/>
        <end position="682"/>
    </location>
</feature>
<keyword evidence="1" id="KW-1133">Transmembrane helix</keyword>
<dbReference type="Gene3D" id="3.30.450.20">
    <property type="entry name" value="PAS domain"/>
    <property type="match status" value="1"/>
</dbReference>
<evidence type="ECO:0000259" key="2">
    <source>
        <dbReference type="PROSITE" id="PS51832"/>
    </source>
</evidence>
<dbReference type="InterPro" id="IPR003607">
    <property type="entry name" value="HD/PDEase_dom"/>
</dbReference>
<dbReference type="NCBIfam" id="TIGR00229">
    <property type="entry name" value="sensory_box"/>
    <property type="match status" value="1"/>
</dbReference>
<evidence type="ECO:0000313" key="3">
    <source>
        <dbReference type="EMBL" id="KLN59319.1"/>
    </source>
</evidence>
<dbReference type="Pfam" id="PF08448">
    <property type="entry name" value="PAS_4"/>
    <property type="match status" value="1"/>
</dbReference>
<dbReference type="SUPFAM" id="SSF109604">
    <property type="entry name" value="HD-domain/PDEase-like"/>
    <property type="match status" value="1"/>
</dbReference>
<dbReference type="CDD" id="cd00130">
    <property type="entry name" value="PAS"/>
    <property type="match status" value="1"/>
</dbReference>
<dbReference type="AlphaFoldDB" id="A0A0H2M9U9"/>
<evidence type="ECO:0000256" key="1">
    <source>
        <dbReference type="SAM" id="Phobius"/>
    </source>
</evidence>
<dbReference type="PROSITE" id="PS51832">
    <property type="entry name" value="HD_GYP"/>
    <property type="match status" value="1"/>
</dbReference>
<name>A0A0H2M9U9_9PROT</name>
<evidence type="ECO:0000313" key="4">
    <source>
        <dbReference type="Proteomes" id="UP000035444"/>
    </source>
</evidence>
<accession>A0A0H2M9U9</accession>
<dbReference type="InterPro" id="IPR037522">
    <property type="entry name" value="HD_GYP_dom"/>
</dbReference>
<proteinExistence type="predicted"/>
<protein>
    <recommendedName>
        <fullName evidence="2">HD-GYP domain-containing protein</fullName>
    </recommendedName>
</protein>
<dbReference type="InterPro" id="IPR000014">
    <property type="entry name" value="PAS"/>
</dbReference>